<sequence>MNETYQTLKPKRKISLSKQLLFFIVLISSVFTLLSTAFSLYLDYKDELADIDTRFEQIHESFFSGLTSSLWVEDRELLLTQAEGIMHLPTISSLVIQDDTEVIIELGTTLTDQKVEKSWVMTQQVGSKSFDLATLTLQSDLEMVYQGLFDKFLLLLLGQTIQISLIAVFILLIAYRLLVRPLTVMSKAVTQFDDKNVPLPINLPKRWMNDEITTLSQQYNGTVSHIRDNYQQLEEARKVAEEANLKKSEFLANMSHEIRTPMNGIIGLSGLMKEMDISSDQKEYVNMLHTSSLSLLDLINDILDFSKIEAGRLELESMPLNLFELNKEVESLFMVRAAEKGLAFKCTVDKRVNPMLMGDATKLRQILNNLVSNAIKFTEQGYVHMHIQLEEQSATGSRIRFEVIDSGIGVPADKQEAIFDKFQQADGSTTRKYGGTGLGLAIGREMVWLMGGELSIQSAEGKGSTFYFVLDLAENEHEISAEESSALENLNVLLVDDSMLNMRITSAQLNAFGINSTSCEDALEALDLVDQAIRENNPYDIVITDKVMPDVDGFQLAHQLKTKFASRCPKMMMISAAPDVGDDKKAKLMGISCYLARPYKESNLKWSIQQLLALRDSSVTNEIVAYPEAESSSILPSQTTPEAFFESVKPAAGSKDKVPEGKQEPATETEAKPTPSHAKTKPKPSASAPSPDGEPAIDVLVVEDTLINQKVAKMMLEKLGANVLIAENGQVAIELYQKHQFDLIFMDCQMPVLDGFEATQAIRKLENGDEHIPIVALTANVVKEEKDKCFAAGMDDFASKPVSQKTLAAMLDKHVKLNRTMSTG</sequence>
<dbReference type="InterPro" id="IPR004358">
    <property type="entry name" value="Sig_transdc_His_kin-like_C"/>
</dbReference>
<dbReference type="Pfam" id="PF17149">
    <property type="entry name" value="CHASE5"/>
    <property type="match status" value="1"/>
</dbReference>
<feature type="compositionally biased region" description="Low complexity" evidence="14">
    <location>
        <begin position="672"/>
        <end position="691"/>
    </location>
</feature>
<evidence type="ECO:0000313" key="20">
    <source>
        <dbReference type="Proteomes" id="UP000241771"/>
    </source>
</evidence>
<dbReference type="AlphaFoldDB" id="A0A2T3NWG2"/>
<feature type="transmembrane region" description="Helical" evidence="15">
    <location>
        <begin position="20"/>
        <end position="42"/>
    </location>
</feature>
<dbReference type="PANTHER" id="PTHR45339:SF1">
    <property type="entry name" value="HYBRID SIGNAL TRANSDUCTION HISTIDINE KINASE J"/>
    <property type="match status" value="1"/>
</dbReference>
<dbReference type="EC" id="2.7.13.3" evidence="3"/>
<keyword evidence="8" id="KW-0067">ATP-binding</keyword>
<evidence type="ECO:0000256" key="6">
    <source>
        <dbReference type="ARBA" id="ARBA00022741"/>
    </source>
</evidence>
<dbReference type="InterPro" id="IPR003660">
    <property type="entry name" value="HAMP_dom"/>
</dbReference>
<evidence type="ECO:0000313" key="19">
    <source>
        <dbReference type="EMBL" id="PSW20595.1"/>
    </source>
</evidence>
<feature type="domain" description="Histidine kinase" evidence="16">
    <location>
        <begin position="253"/>
        <end position="474"/>
    </location>
</feature>
<evidence type="ECO:0000256" key="3">
    <source>
        <dbReference type="ARBA" id="ARBA00012438"/>
    </source>
</evidence>
<keyword evidence="7 19" id="KW-0418">Kinase</keyword>
<feature type="compositionally biased region" description="Basic and acidic residues" evidence="14">
    <location>
        <begin position="654"/>
        <end position="671"/>
    </location>
</feature>
<evidence type="ECO:0000256" key="8">
    <source>
        <dbReference type="ARBA" id="ARBA00022840"/>
    </source>
</evidence>
<dbReference type="InterPro" id="IPR003661">
    <property type="entry name" value="HisK_dim/P_dom"/>
</dbReference>
<keyword evidence="4 12" id="KW-0597">Phosphoprotein</keyword>
<evidence type="ECO:0000256" key="12">
    <source>
        <dbReference type="PROSITE-ProRule" id="PRU00169"/>
    </source>
</evidence>
<dbReference type="SMART" id="SM00448">
    <property type="entry name" value="REC"/>
    <property type="match status" value="2"/>
</dbReference>
<evidence type="ECO:0000259" key="16">
    <source>
        <dbReference type="PROSITE" id="PS50109"/>
    </source>
</evidence>
<organism evidence="19 20">
    <name type="scientific">Photobacterium sanctipauli</name>
    <dbReference type="NCBI Taxonomy" id="1342794"/>
    <lineage>
        <taxon>Bacteria</taxon>
        <taxon>Pseudomonadati</taxon>
        <taxon>Pseudomonadota</taxon>
        <taxon>Gammaproteobacteria</taxon>
        <taxon>Vibrionales</taxon>
        <taxon>Vibrionaceae</taxon>
        <taxon>Photobacterium</taxon>
    </lineage>
</organism>
<protein>
    <recommendedName>
        <fullName evidence="11">Sensory/regulatory protein RpfC</fullName>
        <ecNumber evidence="3">2.7.13.3</ecNumber>
    </recommendedName>
</protein>
<evidence type="ECO:0000256" key="1">
    <source>
        <dbReference type="ARBA" id="ARBA00000085"/>
    </source>
</evidence>
<dbReference type="GO" id="GO:0016020">
    <property type="term" value="C:membrane"/>
    <property type="evidence" value="ECO:0007669"/>
    <property type="project" value="UniProtKB-SubCell"/>
</dbReference>
<dbReference type="SMART" id="SM00388">
    <property type="entry name" value="HisKA"/>
    <property type="match status" value="1"/>
</dbReference>
<dbReference type="CDD" id="cd16922">
    <property type="entry name" value="HATPase_EvgS-ArcB-TorS-like"/>
    <property type="match status" value="1"/>
</dbReference>
<feature type="modified residue" description="4-aspartylphosphate" evidence="12">
    <location>
        <position position="545"/>
    </location>
</feature>
<dbReference type="InterPro" id="IPR005467">
    <property type="entry name" value="His_kinase_dom"/>
</dbReference>
<evidence type="ECO:0000256" key="14">
    <source>
        <dbReference type="SAM" id="MobiDB-lite"/>
    </source>
</evidence>
<gene>
    <name evidence="19" type="ORF">C9I98_07015</name>
</gene>
<dbReference type="GO" id="GO:0000155">
    <property type="term" value="F:phosphorelay sensor kinase activity"/>
    <property type="evidence" value="ECO:0007669"/>
    <property type="project" value="InterPro"/>
</dbReference>
<dbReference type="InterPro" id="IPR033414">
    <property type="entry name" value="Sensor_dom"/>
</dbReference>
<dbReference type="InterPro" id="IPR001789">
    <property type="entry name" value="Sig_transdc_resp-reg_receiver"/>
</dbReference>
<accession>A0A2T3NWG2</accession>
<evidence type="ECO:0000256" key="7">
    <source>
        <dbReference type="ARBA" id="ARBA00022777"/>
    </source>
</evidence>
<dbReference type="Proteomes" id="UP000241771">
    <property type="component" value="Unassembled WGS sequence"/>
</dbReference>
<dbReference type="Gene3D" id="6.10.340.10">
    <property type="match status" value="1"/>
</dbReference>
<evidence type="ECO:0000256" key="11">
    <source>
        <dbReference type="ARBA" id="ARBA00068150"/>
    </source>
</evidence>
<dbReference type="InterPro" id="IPR036097">
    <property type="entry name" value="HisK_dim/P_sf"/>
</dbReference>
<dbReference type="PRINTS" id="PR00344">
    <property type="entry name" value="BCTRLSENSOR"/>
</dbReference>
<dbReference type="InterPro" id="IPR003594">
    <property type="entry name" value="HATPase_dom"/>
</dbReference>
<dbReference type="Pfam" id="PF00512">
    <property type="entry name" value="HisKA"/>
    <property type="match status" value="1"/>
</dbReference>
<evidence type="ECO:0000259" key="18">
    <source>
        <dbReference type="PROSITE" id="PS50885"/>
    </source>
</evidence>
<dbReference type="FunFam" id="3.30.565.10:FF:000010">
    <property type="entry name" value="Sensor histidine kinase RcsC"/>
    <property type="match status" value="1"/>
</dbReference>
<dbReference type="Gene3D" id="1.10.287.130">
    <property type="match status" value="1"/>
</dbReference>
<dbReference type="Gene3D" id="3.30.565.10">
    <property type="entry name" value="Histidine kinase-like ATPase, C-terminal domain"/>
    <property type="match status" value="1"/>
</dbReference>
<dbReference type="PROSITE" id="PS50109">
    <property type="entry name" value="HIS_KIN"/>
    <property type="match status" value="1"/>
</dbReference>
<comment type="subcellular location">
    <subcellularLocation>
        <location evidence="2">Membrane</location>
    </subcellularLocation>
</comment>
<reference evidence="19 20" key="1">
    <citation type="submission" date="2018-01" db="EMBL/GenBank/DDBJ databases">
        <title>Whole genome sequencing of Histamine producing bacteria.</title>
        <authorList>
            <person name="Butler K."/>
        </authorList>
    </citation>
    <scope>NUCLEOTIDE SEQUENCE [LARGE SCALE GENOMIC DNA]</scope>
    <source>
        <strain evidence="19 20">DSM 100436</strain>
    </source>
</reference>
<evidence type="ECO:0000256" key="5">
    <source>
        <dbReference type="ARBA" id="ARBA00022679"/>
    </source>
</evidence>
<dbReference type="CDD" id="cd00082">
    <property type="entry name" value="HisKA"/>
    <property type="match status" value="1"/>
</dbReference>
<dbReference type="PROSITE" id="PS50885">
    <property type="entry name" value="HAMP"/>
    <property type="match status" value="1"/>
</dbReference>
<evidence type="ECO:0000259" key="17">
    <source>
        <dbReference type="PROSITE" id="PS50110"/>
    </source>
</evidence>
<dbReference type="SMART" id="SM00387">
    <property type="entry name" value="HATPase_c"/>
    <property type="match status" value="1"/>
</dbReference>
<feature type="domain" description="Response regulatory" evidence="17">
    <location>
        <begin position="491"/>
        <end position="612"/>
    </location>
</feature>
<name>A0A2T3NWG2_9GAMM</name>
<dbReference type="Gene3D" id="3.40.50.2300">
    <property type="match status" value="2"/>
</dbReference>
<keyword evidence="13" id="KW-0175">Coiled coil</keyword>
<feature type="coiled-coil region" evidence="13">
    <location>
        <begin position="223"/>
        <end position="253"/>
    </location>
</feature>
<dbReference type="SUPFAM" id="SSF47384">
    <property type="entry name" value="Homodimeric domain of signal transducing histidine kinase"/>
    <property type="match status" value="1"/>
</dbReference>
<feature type="region of interest" description="Disordered" evidence="14">
    <location>
        <begin position="649"/>
        <end position="695"/>
    </location>
</feature>
<feature type="transmembrane region" description="Helical" evidence="15">
    <location>
        <begin position="152"/>
        <end position="178"/>
    </location>
</feature>
<dbReference type="GO" id="GO:0005524">
    <property type="term" value="F:ATP binding"/>
    <property type="evidence" value="ECO:0007669"/>
    <property type="project" value="UniProtKB-KW"/>
</dbReference>
<dbReference type="InterPro" id="IPR011006">
    <property type="entry name" value="CheY-like_superfamily"/>
</dbReference>
<keyword evidence="20" id="KW-1185">Reference proteome</keyword>
<dbReference type="InterPro" id="IPR036890">
    <property type="entry name" value="HATPase_C_sf"/>
</dbReference>
<keyword evidence="15" id="KW-1133">Transmembrane helix</keyword>
<dbReference type="Pfam" id="PF02518">
    <property type="entry name" value="HATPase_c"/>
    <property type="match status" value="1"/>
</dbReference>
<dbReference type="RefSeq" id="WP_036821502.1">
    <property type="nucleotide sequence ID" value="NZ_JGVO01000339.1"/>
</dbReference>
<evidence type="ECO:0000256" key="13">
    <source>
        <dbReference type="SAM" id="Coils"/>
    </source>
</evidence>
<proteinExistence type="predicted"/>
<comment type="caution">
    <text evidence="19">The sequence shown here is derived from an EMBL/GenBank/DDBJ whole genome shotgun (WGS) entry which is preliminary data.</text>
</comment>
<evidence type="ECO:0000256" key="9">
    <source>
        <dbReference type="ARBA" id="ARBA00023012"/>
    </source>
</evidence>
<dbReference type="PROSITE" id="PS50110">
    <property type="entry name" value="RESPONSE_REGULATORY"/>
    <property type="match status" value="2"/>
</dbReference>
<evidence type="ECO:0000256" key="2">
    <source>
        <dbReference type="ARBA" id="ARBA00004370"/>
    </source>
</evidence>
<keyword evidence="6" id="KW-0547">Nucleotide-binding</keyword>
<dbReference type="OrthoDB" id="9810730at2"/>
<feature type="domain" description="HAMP" evidence="18">
    <location>
        <begin position="176"/>
        <end position="231"/>
    </location>
</feature>
<evidence type="ECO:0000256" key="4">
    <source>
        <dbReference type="ARBA" id="ARBA00022553"/>
    </source>
</evidence>
<dbReference type="SUPFAM" id="SSF55874">
    <property type="entry name" value="ATPase domain of HSP90 chaperone/DNA topoisomerase II/histidine kinase"/>
    <property type="match status" value="1"/>
</dbReference>
<dbReference type="SUPFAM" id="SSF52172">
    <property type="entry name" value="CheY-like"/>
    <property type="match status" value="2"/>
</dbReference>
<feature type="domain" description="Response regulatory" evidence="17">
    <location>
        <begin position="698"/>
        <end position="815"/>
    </location>
</feature>
<dbReference type="EMBL" id="PYMA01000003">
    <property type="protein sequence ID" value="PSW20595.1"/>
    <property type="molecule type" value="Genomic_DNA"/>
</dbReference>
<dbReference type="CDD" id="cd17546">
    <property type="entry name" value="REC_hyHK_CKI1_RcsC-like"/>
    <property type="match status" value="2"/>
</dbReference>
<dbReference type="Pfam" id="PF00072">
    <property type="entry name" value="Response_reg"/>
    <property type="match status" value="2"/>
</dbReference>
<dbReference type="FunFam" id="1.10.287.130:FF:000002">
    <property type="entry name" value="Two-component osmosensing histidine kinase"/>
    <property type="match status" value="1"/>
</dbReference>
<keyword evidence="15" id="KW-0472">Membrane</keyword>
<keyword evidence="5" id="KW-0808">Transferase</keyword>
<evidence type="ECO:0000256" key="15">
    <source>
        <dbReference type="SAM" id="Phobius"/>
    </source>
</evidence>
<feature type="modified residue" description="4-aspartylphosphate" evidence="12">
    <location>
        <position position="747"/>
    </location>
</feature>
<keyword evidence="9" id="KW-0902">Two-component regulatory system</keyword>
<comment type="subunit">
    <text evidence="10">At low DSF concentrations, interacts with RpfF.</text>
</comment>
<dbReference type="PANTHER" id="PTHR45339">
    <property type="entry name" value="HYBRID SIGNAL TRANSDUCTION HISTIDINE KINASE J"/>
    <property type="match status" value="1"/>
</dbReference>
<keyword evidence="15" id="KW-0812">Transmembrane</keyword>
<comment type="catalytic activity">
    <reaction evidence="1">
        <text>ATP + protein L-histidine = ADP + protein N-phospho-L-histidine.</text>
        <dbReference type="EC" id="2.7.13.3"/>
    </reaction>
</comment>
<evidence type="ECO:0000256" key="10">
    <source>
        <dbReference type="ARBA" id="ARBA00064003"/>
    </source>
</evidence>